<comment type="subcellular location">
    <subcellularLocation>
        <location evidence="1">Cell membrane</location>
        <topology evidence="1">Multi-pass membrane protein</topology>
    </subcellularLocation>
</comment>
<dbReference type="InterPro" id="IPR005829">
    <property type="entry name" value="Sugar_transporter_CS"/>
</dbReference>
<feature type="transmembrane region" description="Helical" evidence="7">
    <location>
        <begin position="140"/>
        <end position="158"/>
    </location>
</feature>
<dbReference type="RefSeq" id="WP_113062397.1">
    <property type="nucleotide sequence ID" value="NZ_UATH01000001.1"/>
</dbReference>
<dbReference type="Pfam" id="PF07690">
    <property type="entry name" value="MFS_1"/>
    <property type="match status" value="1"/>
</dbReference>
<evidence type="ECO:0000256" key="2">
    <source>
        <dbReference type="ARBA" id="ARBA00022448"/>
    </source>
</evidence>
<dbReference type="AlphaFoldDB" id="A0A2X1UKP7"/>
<dbReference type="InterPro" id="IPR020846">
    <property type="entry name" value="MFS_dom"/>
</dbReference>
<evidence type="ECO:0000256" key="5">
    <source>
        <dbReference type="ARBA" id="ARBA00022989"/>
    </source>
</evidence>
<feature type="transmembrane region" description="Helical" evidence="7">
    <location>
        <begin position="370"/>
        <end position="387"/>
    </location>
</feature>
<proteinExistence type="predicted"/>
<dbReference type="InterPro" id="IPR050171">
    <property type="entry name" value="MFS_Transporters"/>
</dbReference>
<accession>A0A2X1UKP7</accession>
<sequence>MSTTTKLKLTPLERKTSASLALLFAVRMLGLFLLTPVFADAAKSLIDGDNPLMIGIAIGAYGLTQSLMQIPMGFLSDRFGRRAVVIFGMLLFVIGGIICAFAPSVAWVAVGRGIQGFGAVSAAITAWIADATRPEVRSRAMAMVGASIGLSFAVSMAVSPLLVEWINLSGLFWTISVLGFLCLLLAVWVVPVVPQDQLAINRSLTMVDVLASKSLWLLNLTVFSLHFVLMAIFVVLPPALMALGDLSIGQLWRVYLPVIVVALVLMVPAVILVEKKRIHRETIGLTLIVIMMAMGMMIPGMYSFAMLVLALLLYFIAFNILEALLPSAVSRSCPPEQKGLALGVFNMTQALGVACGGFLGGLVAAKLGSISVFIMAMLLCAISYLATRRVQLNFVQ</sequence>
<dbReference type="Proteomes" id="UP000250242">
    <property type="component" value="Unassembled WGS sequence"/>
</dbReference>
<dbReference type="InterPro" id="IPR036259">
    <property type="entry name" value="MFS_trans_sf"/>
</dbReference>
<feature type="domain" description="Major facilitator superfamily (MFS) profile" evidence="8">
    <location>
        <begin position="16"/>
        <end position="395"/>
    </location>
</feature>
<keyword evidence="3" id="KW-1003">Cell membrane</keyword>
<dbReference type="PANTHER" id="PTHR23517">
    <property type="entry name" value="RESISTANCE PROTEIN MDTM, PUTATIVE-RELATED-RELATED"/>
    <property type="match status" value="1"/>
</dbReference>
<feature type="transmembrane region" description="Helical" evidence="7">
    <location>
        <begin position="51"/>
        <end position="71"/>
    </location>
</feature>
<evidence type="ECO:0000256" key="3">
    <source>
        <dbReference type="ARBA" id="ARBA00022475"/>
    </source>
</evidence>
<evidence type="ECO:0000256" key="6">
    <source>
        <dbReference type="ARBA" id="ARBA00023136"/>
    </source>
</evidence>
<keyword evidence="4 7" id="KW-0812">Transmembrane</keyword>
<evidence type="ECO:0000256" key="7">
    <source>
        <dbReference type="SAM" id="Phobius"/>
    </source>
</evidence>
<feature type="transmembrane region" description="Helical" evidence="7">
    <location>
        <begin position="83"/>
        <end position="103"/>
    </location>
</feature>
<feature type="transmembrane region" description="Helical" evidence="7">
    <location>
        <begin position="170"/>
        <end position="193"/>
    </location>
</feature>
<evidence type="ECO:0000256" key="1">
    <source>
        <dbReference type="ARBA" id="ARBA00004651"/>
    </source>
</evidence>
<organism evidence="9 10">
    <name type="scientific">Oligella urethralis</name>
    <dbReference type="NCBI Taxonomy" id="90245"/>
    <lineage>
        <taxon>Bacteria</taxon>
        <taxon>Pseudomonadati</taxon>
        <taxon>Pseudomonadota</taxon>
        <taxon>Betaproteobacteria</taxon>
        <taxon>Burkholderiales</taxon>
        <taxon>Alcaligenaceae</taxon>
        <taxon>Oligella</taxon>
    </lineage>
</organism>
<evidence type="ECO:0000313" key="9">
    <source>
        <dbReference type="EMBL" id="SPY07718.1"/>
    </source>
</evidence>
<gene>
    <name evidence="9" type="primary">yajR</name>
    <name evidence="9" type="ORF">NCTC11009_00930</name>
</gene>
<feature type="transmembrane region" description="Helical" evidence="7">
    <location>
        <begin position="308"/>
        <end position="328"/>
    </location>
</feature>
<dbReference type="Gene3D" id="1.20.1250.20">
    <property type="entry name" value="MFS general substrate transporter like domains"/>
    <property type="match status" value="1"/>
</dbReference>
<feature type="transmembrane region" description="Helical" evidence="7">
    <location>
        <begin position="285"/>
        <end position="302"/>
    </location>
</feature>
<dbReference type="CDD" id="cd17472">
    <property type="entry name" value="MFS_YajR_like"/>
    <property type="match status" value="1"/>
</dbReference>
<dbReference type="SUPFAM" id="SSF103473">
    <property type="entry name" value="MFS general substrate transporter"/>
    <property type="match status" value="1"/>
</dbReference>
<protein>
    <submittedName>
        <fullName evidence="9">Inner membrane transport protein yajR</fullName>
    </submittedName>
</protein>
<reference evidence="9 10" key="1">
    <citation type="submission" date="2018-06" db="EMBL/GenBank/DDBJ databases">
        <authorList>
            <consortium name="Pathogen Informatics"/>
            <person name="Doyle S."/>
        </authorList>
    </citation>
    <scope>NUCLEOTIDE SEQUENCE [LARGE SCALE GENOMIC DNA]</scope>
    <source>
        <strain evidence="9 10">NCTC11009</strain>
    </source>
</reference>
<feature type="transmembrane region" description="Helical" evidence="7">
    <location>
        <begin position="254"/>
        <end position="273"/>
    </location>
</feature>
<keyword evidence="2" id="KW-0813">Transport</keyword>
<feature type="transmembrane region" description="Helical" evidence="7">
    <location>
        <begin position="340"/>
        <end position="364"/>
    </location>
</feature>
<dbReference type="PROSITE" id="PS00216">
    <property type="entry name" value="SUGAR_TRANSPORT_1"/>
    <property type="match status" value="1"/>
</dbReference>
<keyword evidence="6 7" id="KW-0472">Membrane</keyword>
<dbReference type="PANTHER" id="PTHR23517:SF2">
    <property type="entry name" value="MULTIDRUG RESISTANCE PROTEIN MDTH"/>
    <property type="match status" value="1"/>
</dbReference>
<evidence type="ECO:0000313" key="10">
    <source>
        <dbReference type="Proteomes" id="UP000250242"/>
    </source>
</evidence>
<evidence type="ECO:0000259" key="8">
    <source>
        <dbReference type="PROSITE" id="PS50850"/>
    </source>
</evidence>
<feature type="transmembrane region" description="Helical" evidence="7">
    <location>
        <begin position="20"/>
        <end position="39"/>
    </location>
</feature>
<evidence type="ECO:0000256" key="4">
    <source>
        <dbReference type="ARBA" id="ARBA00022692"/>
    </source>
</evidence>
<dbReference type="EMBL" id="UATH01000001">
    <property type="protein sequence ID" value="SPY07718.1"/>
    <property type="molecule type" value="Genomic_DNA"/>
</dbReference>
<feature type="transmembrane region" description="Helical" evidence="7">
    <location>
        <begin position="214"/>
        <end position="234"/>
    </location>
</feature>
<dbReference type="GO" id="GO:0022857">
    <property type="term" value="F:transmembrane transporter activity"/>
    <property type="evidence" value="ECO:0007669"/>
    <property type="project" value="InterPro"/>
</dbReference>
<dbReference type="InterPro" id="IPR011701">
    <property type="entry name" value="MFS"/>
</dbReference>
<dbReference type="PROSITE" id="PS50850">
    <property type="entry name" value="MFS"/>
    <property type="match status" value="1"/>
</dbReference>
<dbReference type="GO" id="GO:0005886">
    <property type="term" value="C:plasma membrane"/>
    <property type="evidence" value="ECO:0007669"/>
    <property type="project" value="UniProtKB-SubCell"/>
</dbReference>
<name>A0A2X1UKP7_9BURK</name>
<keyword evidence="5 7" id="KW-1133">Transmembrane helix</keyword>
<feature type="transmembrane region" description="Helical" evidence="7">
    <location>
        <begin position="109"/>
        <end position="128"/>
    </location>
</feature>